<reference evidence="2" key="1">
    <citation type="journal article" date="2024" name="Proc. Natl. Acad. Sci. U.S.A.">
        <title>Extraordinary preservation of gene collinearity over three hundred million years revealed in homosporous lycophytes.</title>
        <authorList>
            <person name="Li C."/>
            <person name="Wickell D."/>
            <person name="Kuo L.Y."/>
            <person name="Chen X."/>
            <person name="Nie B."/>
            <person name="Liao X."/>
            <person name="Peng D."/>
            <person name="Ji J."/>
            <person name="Jenkins J."/>
            <person name="Williams M."/>
            <person name="Shu S."/>
            <person name="Plott C."/>
            <person name="Barry K."/>
            <person name="Rajasekar S."/>
            <person name="Grimwood J."/>
            <person name="Han X."/>
            <person name="Sun S."/>
            <person name="Hou Z."/>
            <person name="He W."/>
            <person name="Dai G."/>
            <person name="Sun C."/>
            <person name="Schmutz J."/>
            <person name="Leebens-Mack J.H."/>
            <person name="Li F.W."/>
            <person name="Wang L."/>
        </authorList>
    </citation>
    <scope>NUCLEOTIDE SEQUENCE [LARGE SCALE GENOMIC DNA]</scope>
    <source>
        <strain evidence="2">cv. PW_Plant_1</strain>
    </source>
</reference>
<sequence length="193" mass="21958">MGERAHAAYRTHIPVAAAFSCWLGYGNCDGPCHMVGSCVCWCCLDTTRDAICSRPTLYLLRTPPQQLFCTLLLLLLPTPLAFLLAYYYYYLPPLAHLSFTYSLINIFLSLVSPVSLAHSFISTLFFIFLRCSIISNFALHRLTVRPLERAHAGYFVACKKAVLHLINWERRDHPLALFRNTSSIVHIYTGMQH</sequence>
<accession>A0ACC2EYH9</accession>
<evidence type="ECO:0000313" key="2">
    <source>
        <dbReference type="Proteomes" id="UP001162992"/>
    </source>
</evidence>
<keyword evidence="2" id="KW-1185">Reference proteome</keyword>
<dbReference type="Proteomes" id="UP001162992">
    <property type="component" value="Chromosome 1"/>
</dbReference>
<comment type="caution">
    <text evidence="1">The sequence shown here is derived from an EMBL/GenBank/DDBJ whole genome shotgun (WGS) entry which is preliminary data.</text>
</comment>
<evidence type="ECO:0000313" key="1">
    <source>
        <dbReference type="EMBL" id="KAJ7571560.1"/>
    </source>
</evidence>
<name>A0ACC2EYH9_DIPCM</name>
<gene>
    <name evidence="1" type="ORF">O6H91_01G167000</name>
</gene>
<organism evidence="1 2">
    <name type="scientific">Diphasiastrum complanatum</name>
    <name type="common">Issler's clubmoss</name>
    <name type="synonym">Lycopodium complanatum</name>
    <dbReference type="NCBI Taxonomy" id="34168"/>
    <lineage>
        <taxon>Eukaryota</taxon>
        <taxon>Viridiplantae</taxon>
        <taxon>Streptophyta</taxon>
        <taxon>Embryophyta</taxon>
        <taxon>Tracheophyta</taxon>
        <taxon>Lycopodiopsida</taxon>
        <taxon>Lycopodiales</taxon>
        <taxon>Lycopodiaceae</taxon>
        <taxon>Lycopodioideae</taxon>
        <taxon>Diphasiastrum</taxon>
    </lineage>
</organism>
<protein>
    <submittedName>
        <fullName evidence="1">Uncharacterized protein</fullName>
    </submittedName>
</protein>
<proteinExistence type="predicted"/>
<dbReference type="EMBL" id="CM055092">
    <property type="protein sequence ID" value="KAJ7571560.1"/>
    <property type="molecule type" value="Genomic_DNA"/>
</dbReference>